<accession>A0ABU8TA60</accession>
<dbReference type="Gene3D" id="3.40.50.720">
    <property type="entry name" value="NAD(P)-binding Rossmann-like Domain"/>
    <property type="match status" value="1"/>
</dbReference>
<dbReference type="SMART" id="SM00822">
    <property type="entry name" value="PKS_KR"/>
    <property type="match status" value="1"/>
</dbReference>
<evidence type="ECO:0000313" key="6">
    <source>
        <dbReference type="Proteomes" id="UP001364211"/>
    </source>
</evidence>
<sequence length="258" mass="25868">MTTATPPPAPPPAPPDPLHGRRVLVTGASAGIGEAVARTLTARGARVALLARRADRLDALAAELPGSVAVAADVTDDAAAQAAVARASAALGGLDALVNAAGVFHAGVVTGDGERSTPDGWRAMFALNVVALLVLTRAAADALAAGTSPCVVNLSSMSGRRVPTAAGAVYAASKHAVHAVSEGLRTELAPRGVRVTVVAPGFVDTGIVDGWPDGPLRERFTERLATVGLDPAVVADGIAHVLASPAQVVEYALTSVRQ</sequence>
<dbReference type="Pfam" id="PF00106">
    <property type="entry name" value="adh_short"/>
    <property type="match status" value="1"/>
</dbReference>
<name>A0ABU8TA60_9PSEU</name>
<dbReference type="Proteomes" id="UP001364211">
    <property type="component" value="Unassembled WGS sequence"/>
</dbReference>
<dbReference type="EMBL" id="JBBJUP010000014">
    <property type="protein sequence ID" value="MEJ8280831.1"/>
    <property type="molecule type" value="Genomic_DNA"/>
</dbReference>
<comment type="similarity">
    <text evidence="1 3">Belongs to the short-chain dehydrogenases/reductases (SDR) family.</text>
</comment>
<dbReference type="InterPro" id="IPR057326">
    <property type="entry name" value="KR_dom"/>
</dbReference>
<feature type="domain" description="Ketoreductase" evidence="4">
    <location>
        <begin position="21"/>
        <end position="211"/>
    </location>
</feature>
<dbReference type="PRINTS" id="PR00081">
    <property type="entry name" value="GDHRDH"/>
</dbReference>
<dbReference type="SUPFAM" id="SSF51735">
    <property type="entry name" value="NAD(P)-binding Rossmann-fold domains"/>
    <property type="match status" value="1"/>
</dbReference>
<proteinExistence type="inferred from homology"/>
<dbReference type="RefSeq" id="WP_340292404.1">
    <property type="nucleotide sequence ID" value="NZ_JBBJUP010000014.1"/>
</dbReference>
<comment type="caution">
    <text evidence="5">The sequence shown here is derived from an EMBL/GenBank/DDBJ whole genome shotgun (WGS) entry which is preliminary data.</text>
</comment>
<evidence type="ECO:0000259" key="4">
    <source>
        <dbReference type="SMART" id="SM00822"/>
    </source>
</evidence>
<dbReference type="InterPro" id="IPR036291">
    <property type="entry name" value="NAD(P)-bd_dom_sf"/>
</dbReference>
<evidence type="ECO:0000256" key="2">
    <source>
        <dbReference type="ARBA" id="ARBA00023002"/>
    </source>
</evidence>
<dbReference type="PRINTS" id="PR00080">
    <property type="entry name" value="SDRFAMILY"/>
</dbReference>
<reference evidence="5 6" key="1">
    <citation type="submission" date="2024-03" db="EMBL/GenBank/DDBJ databases">
        <title>Draft genome sequence of Pseudonocardia sp. DW16-2.</title>
        <authorList>
            <person name="Duangmal K."/>
        </authorList>
    </citation>
    <scope>NUCLEOTIDE SEQUENCE [LARGE SCALE GENOMIC DNA]</scope>
    <source>
        <strain evidence="5 6">DW16-2</strain>
    </source>
</reference>
<protein>
    <submittedName>
        <fullName evidence="5">SDR family NAD(P)-dependent oxidoreductase</fullName>
    </submittedName>
</protein>
<organism evidence="5 6">
    <name type="scientific">Pseudonocardia spirodelae</name>
    <dbReference type="NCBI Taxonomy" id="3133431"/>
    <lineage>
        <taxon>Bacteria</taxon>
        <taxon>Bacillati</taxon>
        <taxon>Actinomycetota</taxon>
        <taxon>Actinomycetes</taxon>
        <taxon>Pseudonocardiales</taxon>
        <taxon>Pseudonocardiaceae</taxon>
        <taxon>Pseudonocardia</taxon>
    </lineage>
</organism>
<dbReference type="InterPro" id="IPR002347">
    <property type="entry name" value="SDR_fam"/>
</dbReference>
<gene>
    <name evidence="5" type="ORF">WJX68_17955</name>
</gene>
<dbReference type="PANTHER" id="PTHR44196">
    <property type="entry name" value="DEHYDROGENASE/REDUCTASE SDR FAMILY MEMBER 7B"/>
    <property type="match status" value="1"/>
</dbReference>
<evidence type="ECO:0000313" key="5">
    <source>
        <dbReference type="EMBL" id="MEJ8280831.1"/>
    </source>
</evidence>
<dbReference type="CDD" id="cd05233">
    <property type="entry name" value="SDR_c"/>
    <property type="match status" value="1"/>
</dbReference>
<evidence type="ECO:0000256" key="3">
    <source>
        <dbReference type="RuleBase" id="RU000363"/>
    </source>
</evidence>
<evidence type="ECO:0000256" key="1">
    <source>
        <dbReference type="ARBA" id="ARBA00006484"/>
    </source>
</evidence>
<dbReference type="PANTHER" id="PTHR44196:SF1">
    <property type="entry name" value="DEHYDROGENASE_REDUCTASE SDR FAMILY MEMBER 7B"/>
    <property type="match status" value="1"/>
</dbReference>
<keyword evidence="6" id="KW-1185">Reference proteome</keyword>
<keyword evidence="2" id="KW-0560">Oxidoreductase</keyword>